<proteinExistence type="predicted"/>
<accession>A0ABQ9UG50</accession>
<organism evidence="2 3">
    <name type="scientific">Saguinus oedipus</name>
    <name type="common">Cotton-top tamarin</name>
    <name type="synonym">Oedipomidas oedipus</name>
    <dbReference type="NCBI Taxonomy" id="9490"/>
    <lineage>
        <taxon>Eukaryota</taxon>
        <taxon>Metazoa</taxon>
        <taxon>Chordata</taxon>
        <taxon>Craniata</taxon>
        <taxon>Vertebrata</taxon>
        <taxon>Euteleostomi</taxon>
        <taxon>Mammalia</taxon>
        <taxon>Eutheria</taxon>
        <taxon>Euarchontoglires</taxon>
        <taxon>Primates</taxon>
        <taxon>Haplorrhini</taxon>
        <taxon>Platyrrhini</taxon>
        <taxon>Cebidae</taxon>
        <taxon>Callitrichinae</taxon>
        <taxon>Saguinus</taxon>
    </lineage>
</organism>
<reference evidence="2 3" key="1">
    <citation type="submission" date="2023-05" db="EMBL/GenBank/DDBJ databases">
        <title>B98-5 Cell Line De Novo Hybrid Assembly: An Optical Mapping Approach.</title>
        <authorList>
            <person name="Kananen K."/>
            <person name="Auerbach J.A."/>
            <person name="Kautto E."/>
            <person name="Blachly J.S."/>
        </authorList>
    </citation>
    <scope>NUCLEOTIDE SEQUENCE [LARGE SCALE GENOMIC DNA]</scope>
    <source>
        <strain evidence="2">B95-8</strain>
        <tissue evidence="2">Cell line</tissue>
    </source>
</reference>
<comment type="caution">
    <text evidence="2">The sequence shown here is derived from an EMBL/GenBank/DDBJ whole genome shotgun (WGS) entry which is preliminary data.</text>
</comment>
<evidence type="ECO:0000313" key="2">
    <source>
        <dbReference type="EMBL" id="KAK2096026.1"/>
    </source>
</evidence>
<evidence type="ECO:0000313" key="3">
    <source>
        <dbReference type="Proteomes" id="UP001266305"/>
    </source>
</evidence>
<dbReference type="EMBL" id="JASSZA010000012">
    <property type="protein sequence ID" value="KAK2096026.1"/>
    <property type="molecule type" value="Genomic_DNA"/>
</dbReference>
<evidence type="ECO:0008006" key="4">
    <source>
        <dbReference type="Google" id="ProtNLM"/>
    </source>
</evidence>
<dbReference type="Proteomes" id="UP001266305">
    <property type="component" value="Unassembled WGS sequence"/>
</dbReference>
<protein>
    <recommendedName>
        <fullName evidence="4">Transposase</fullName>
    </recommendedName>
</protein>
<keyword evidence="3" id="KW-1185">Reference proteome</keyword>
<evidence type="ECO:0000256" key="1">
    <source>
        <dbReference type="SAM" id="MobiDB-lite"/>
    </source>
</evidence>
<feature type="region of interest" description="Disordered" evidence="1">
    <location>
        <begin position="66"/>
        <end position="101"/>
    </location>
</feature>
<sequence>MMGRMGPDAGLGVMRHALACRALRLRIFRAFWAGWLNHVATRHCQSLWKWGFKIMPFRLGAMADYDPATPTQDNSRAERKRRRNTPWEDSRAGQPAYFHIS</sequence>
<gene>
    <name evidence="2" type="ORF">P7K49_025060</name>
</gene>
<name>A0ABQ9UG50_SAGOE</name>